<accession>A0A645D7P3</accession>
<dbReference type="AlphaFoldDB" id="A0A645D7P3"/>
<protein>
    <recommendedName>
        <fullName evidence="2">Secretion system C-terminal sorting domain-containing protein</fullName>
    </recommendedName>
</protein>
<organism evidence="1">
    <name type="scientific">bioreactor metagenome</name>
    <dbReference type="NCBI Taxonomy" id="1076179"/>
    <lineage>
        <taxon>unclassified sequences</taxon>
        <taxon>metagenomes</taxon>
        <taxon>ecological metagenomes</taxon>
    </lineage>
</organism>
<proteinExistence type="predicted"/>
<evidence type="ECO:0000313" key="1">
    <source>
        <dbReference type="EMBL" id="MPM84963.1"/>
    </source>
</evidence>
<comment type="caution">
    <text evidence="1">The sequence shown here is derived from an EMBL/GenBank/DDBJ whole genome shotgun (WGS) entry which is preliminary data.</text>
</comment>
<sequence>MYDYSSLTVKLNNTAFTPLTYGNGVRINPFFINLENPSDAENTSLSGITAPHRAPYIVVPVPENYPNISQILISQAQQTAPFTNRGRLDDLILVADGDPNGIDDHHVVPSVYAVVTDFDIEFRGNLQSGDQISIYNLVSGAAVITKTVESDRVLIPTTNLPTGIYVASVKDSKGMINSFKVVVK</sequence>
<name>A0A645D7P3_9ZZZZ</name>
<dbReference type="EMBL" id="VSSQ01033386">
    <property type="protein sequence ID" value="MPM84963.1"/>
    <property type="molecule type" value="Genomic_DNA"/>
</dbReference>
<gene>
    <name evidence="1" type="ORF">SDC9_132039</name>
</gene>
<evidence type="ECO:0008006" key="2">
    <source>
        <dbReference type="Google" id="ProtNLM"/>
    </source>
</evidence>
<reference evidence="1" key="1">
    <citation type="submission" date="2019-08" db="EMBL/GenBank/DDBJ databases">
        <authorList>
            <person name="Kucharzyk K."/>
            <person name="Murdoch R.W."/>
            <person name="Higgins S."/>
            <person name="Loffler F."/>
        </authorList>
    </citation>
    <scope>NUCLEOTIDE SEQUENCE</scope>
</reference>
<dbReference type="NCBIfam" id="TIGR04183">
    <property type="entry name" value="Por_Secre_tail"/>
    <property type="match status" value="1"/>
</dbReference>
<dbReference type="InterPro" id="IPR026444">
    <property type="entry name" value="Secre_tail"/>
</dbReference>